<dbReference type="InterPro" id="IPR050469">
    <property type="entry name" value="Diguanylate_Cyclase"/>
</dbReference>
<gene>
    <name evidence="6" type="ORF">HHA01_05700</name>
</gene>
<protein>
    <recommendedName>
        <fullName evidence="2">diguanylate cyclase</fullName>
        <ecNumber evidence="2">2.7.7.65</ecNumber>
    </recommendedName>
</protein>
<feature type="domain" description="GGDEF" evidence="5">
    <location>
        <begin position="292"/>
        <end position="422"/>
    </location>
</feature>
<dbReference type="AlphaFoldDB" id="A0A4Y4EWT7"/>
<comment type="catalytic activity">
    <reaction evidence="3">
        <text>2 GTP = 3',3'-c-di-GMP + 2 diphosphate</text>
        <dbReference type="Rhea" id="RHEA:24898"/>
        <dbReference type="ChEBI" id="CHEBI:33019"/>
        <dbReference type="ChEBI" id="CHEBI:37565"/>
        <dbReference type="ChEBI" id="CHEBI:58805"/>
        <dbReference type="EC" id="2.7.7.65"/>
    </reaction>
</comment>
<dbReference type="SUPFAM" id="SSF55073">
    <property type="entry name" value="Nucleotide cyclase"/>
    <property type="match status" value="1"/>
</dbReference>
<dbReference type="PROSITE" id="PS50887">
    <property type="entry name" value="GGDEF"/>
    <property type="match status" value="1"/>
</dbReference>
<evidence type="ECO:0000259" key="5">
    <source>
        <dbReference type="PROSITE" id="PS50887"/>
    </source>
</evidence>
<name>A0A4Y4EWT7_9GAMM</name>
<dbReference type="EC" id="2.7.7.65" evidence="2"/>
<dbReference type="NCBIfam" id="TIGR00254">
    <property type="entry name" value="GGDEF"/>
    <property type="match status" value="1"/>
</dbReference>
<evidence type="ECO:0000313" key="6">
    <source>
        <dbReference type="EMBL" id="GED21593.1"/>
    </source>
</evidence>
<dbReference type="SUPFAM" id="SSF55781">
    <property type="entry name" value="GAF domain-like"/>
    <property type="match status" value="1"/>
</dbReference>
<dbReference type="InterPro" id="IPR029016">
    <property type="entry name" value="GAF-like_dom_sf"/>
</dbReference>
<dbReference type="InterPro" id="IPR043128">
    <property type="entry name" value="Rev_trsase/Diguanyl_cyclase"/>
</dbReference>
<dbReference type="InterPro" id="IPR000160">
    <property type="entry name" value="GGDEF_dom"/>
</dbReference>
<organism evidence="6 7">
    <name type="scientific">Halomonas halmophila</name>
    <dbReference type="NCBI Taxonomy" id="252"/>
    <lineage>
        <taxon>Bacteria</taxon>
        <taxon>Pseudomonadati</taxon>
        <taxon>Pseudomonadota</taxon>
        <taxon>Gammaproteobacteria</taxon>
        <taxon>Oceanospirillales</taxon>
        <taxon>Halomonadaceae</taxon>
        <taxon>Halomonas</taxon>
    </lineage>
</organism>
<dbReference type="Pfam" id="PF01590">
    <property type="entry name" value="GAF"/>
    <property type="match status" value="1"/>
</dbReference>
<dbReference type="GO" id="GO:0052621">
    <property type="term" value="F:diguanylate cyclase activity"/>
    <property type="evidence" value="ECO:0007669"/>
    <property type="project" value="UniProtKB-EC"/>
</dbReference>
<feature type="domain" description="PAS" evidence="4">
    <location>
        <begin position="1"/>
        <end position="22"/>
    </location>
</feature>
<keyword evidence="7" id="KW-1185">Reference proteome</keyword>
<sequence>MVYVNSAAEVLFGYSVDELLGKETRLLYADEGEYSEQGRKRYNAASKLATETYRVAYRRAGGERFLGLTTAAAMRAKTGSVVGFTGIIRPARSADNSLETLQKVHTITSDLILSDSHKIESLLRLGLRHFGLEVAILSRVVGNDYIVEHCVDCWNQLKPGERFEVSGTCCEYTLDARQTVSFCCVGKGRMRRHPCYQSMEIGSYIGSPVWVSGERYGTLNFSGHLPTEPFSRDDVILMGLLSDTVSYFLYRQIFEEEILALASTDELTGLPNRRATWERLSDLMEISNRSGFALTVLSIDVDYFKNINDQWGHAVGDMALGAFARIAVGLGRKTDFCGRVGGEEFLFVFPGATLEDGWEFGDQLRRELRVTPVDPVKGEPFTLSVSVGIARYECGESLESLLARVDAALYRAKQGGRDRICQ</sequence>
<dbReference type="PROSITE" id="PS50112">
    <property type="entry name" value="PAS"/>
    <property type="match status" value="1"/>
</dbReference>
<dbReference type="SUPFAM" id="SSF55785">
    <property type="entry name" value="PYP-like sensor domain (PAS domain)"/>
    <property type="match status" value="1"/>
</dbReference>
<dbReference type="EMBL" id="BJOC01000011">
    <property type="protein sequence ID" value="GED21593.1"/>
    <property type="molecule type" value="Genomic_DNA"/>
</dbReference>
<dbReference type="InterPro" id="IPR003018">
    <property type="entry name" value="GAF"/>
</dbReference>
<dbReference type="FunFam" id="3.30.70.270:FF:000001">
    <property type="entry name" value="Diguanylate cyclase domain protein"/>
    <property type="match status" value="1"/>
</dbReference>
<dbReference type="InterPro" id="IPR035965">
    <property type="entry name" value="PAS-like_dom_sf"/>
</dbReference>
<reference evidence="6 7" key="1">
    <citation type="submission" date="2019-06" db="EMBL/GenBank/DDBJ databases">
        <title>Whole genome shotgun sequence of Halomonas halmophila NBRC 15537.</title>
        <authorList>
            <person name="Hosoyama A."/>
            <person name="Uohara A."/>
            <person name="Ohji S."/>
            <person name="Ichikawa N."/>
        </authorList>
    </citation>
    <scope>NUCLEOTIDE SEQUENCE [LARGE SCALE GENOMIC DNA]</scope>
    <source>
        <strain evidence="6 7">NBRC 15537</strain>
    </source>
</reference>
<dbReference type="CDD" id="cd00130">
    <property type="entry name" value="PAS"/>
    <property type="match status" value="1"/>
</dbReference>
<comment type="caution">
    <text evidence="6">The sequence shown here is derived from an EMBL/GenBank/DDBJ whole genome shotgun (WGS) entry which is preliminary data.</text>
</comment>
<dbReference type="NCBIfam" id="TIGR00229">
    <property type="entry name" value="sensory_box"/>
    <property type="match status" value="1"/>
</dbReference>
<dbReference type="Gene3D" id="3.30.450.40">
    <property type="match status" value="1"/>
</dbReference>
<evidence type="ECO:0000259" key="4">
    <source>
        <dbReference type="PROSITE" id="PS50112"/>
    </source>
</evidence>
<proteinExistence type="predicted"/>
<dbReference type="InterPro" id="IPR029787">
    <property type="entry name" value="Nucleotide_cyclase"/>
</dbReference>
<evidence type="ECO:0000256" key="2">
    <source>
        <dbReference type="ARBA" id="ARBA00012528"/>
    </source>
</evidence>
<evidence type="ECO:0000313" key="7">
    <source>
        <dbReference type="Proteomes" id="UP000319812"/>
    </source>
</evidence>
<dbReference type="InterPro" id="IPR000014">
    <property type="entry name" value="PAS"/>
</dbReference>
<dbReference type="Pfam" id="PF00990">
    <property type="entry name" value="GGDEF"/>
    <property type="match status" value="1"/>
</dbReference>
<dbReference type="CDD" id="cd01949">
    <property type="entry name" value="GGDEF"/>
    <property type="match status" value="1"/>
</dbReference>
<dbReference type="SMART" id="SM00267">
    <property type="entry name" value="GGDEF"/>
    <property type="match status" value="1"/>
</dbReference>
<dbReference type="PANTHER" id="PTHR45138:SF9">
    <property type="entry name" value="DIGUANYLATE CYCLASE DGCM-RELATED"/>
    <property type="match status" value="1"/>
</dbReference>
<dbReference type="PANTHER" id="PTHR45138">
    <property type="entry name" value="REGULATORY COMPONENTS OF SENSORY TRANSDUCTION SYSTEM"/>
    <property type="match status" value="1"/>
</dbReference>
<comment type="cofactor">
    <cofactor evidence="1">
        <name>Mg(2+)</name>
        <dbReference type="ChEBI" id="CHEBI:18420"/>
    </cofactor>
</comment>
<evidence type="ECO:0000256" key="3">
    <source>
        <dbReference type="ARBA" id="ARBA00034247"/>
    </source>
</evidence>
<dbReference type="Gene3D" id="3.30.70.270">
    <property type="match status" value="1"/>
</dbReference>
<dbReference type="Pfam" id="PF13426">
    <property type="entry name" value="PAS_9"/>
    <property type="match status" value="1"/>
</dbReference>
<dbReference type="Proteomes" id="UP000319812">
    <property type="component" value="Unassembled WGS sequence"/>
</dbReference>
<accession>A0A4Y4EWT7</accession>
<dbReference type="Gene3D" id="3.30.450.20">
    <property type="entry name" value="PAS domain"/>
    <property type="match status" value="1"/>
</dbReference>
<evidence type="ECO:0000256" key="1">
    <source>
        <dbReference type="ARBA" id="ARBA00001946"/>
    </source>
</evidence>